<organism evidence="2 3">
    <name type="scientific">Panagrolaimus davidi</name>
    <dbReference type="NCBI Taxonomy" id="227884"/>
    <lineage>
        <taxon>Eukaryota</taxon>
        <taxon>Metazoa</taxon>
        <taxon>Ecdysozoa</taxon>
        <taxon>Nematoda</taxon>
        <taxon>Chromadorea</taxon>
        <taxon>Rhabditida</taxon>
        <taxon>Tylenchina</taxon>
        <taxon>Panagrolaimomorpha</taxon>
        <taxon>Panagrolaimoidea</taxon>
        <taxon>Panagrolaimidae</taxon>
        <taxon>Panagrolaimus</taxon>
    </lineage>
</organism>
<dbReference type="Pfam" id="PF03564">
    <property type="entry name" value="DUF1759"/>
    <property type="match status" value="1"/>
</dbReference>
<protein>
    <submittedName>
        <fullName evidence="3">Gag protein</fullName>
    </submittedName>
</protein>
<feature type="region of interest" description="Disordered" evidence="1">
    <location>
        <begin position="316"/>
        <end position="381"/>
    </location>
</feature>
<name>A0A914PSP0_9BILA</name>
<evidence type="ECO:0000313" key="2">
    <source>
        <dbReference type="Proteomes" id="UP000887578"/>
    </source>
</evidence>
<reference evidence="3" key="1">
    <citation type="submission" date="2022-11" db="UniProtKB">
        <authorList>
            <consortium name="WormBaseParasite"/>
        </authorList>
    </citation>
    <scope>IDENTIFICATION</scope>
</reference>
<evidence type="ECO:0000256" key="1">
    <source>
        <dbReference type="SAM" id="MobiDB-lite"/>
    </source>
</evidence>
<dbReference type="PANTHER" id="PTHR22954:SF3">
    <property type="entry name" value="PROTEIN CBG08539"/>
    <property type="match status" value="1"/>
</dbReference>
<proteinExistence type="predicted"/>
<feature type="compositionally biased region" description="Polar residues" evidence="1">
    <location>
        <begin position="326"/>
        <end position="381"/>
    </location>
</feature>
<dbReference type="Proteomes" id="UP000887578">
    <property type="component" value="Unplaced"/>
</dbReference>
<dbReference type="PANTHER" id="PTHR22954">
    <property type="entry name" value="RETROVIRAL PROTEASE-RELATED"/>
    <property type="match status" value="1"/>
</dbReference>
<dbReference type="InterPro" id="IPR005312">
    <property type="entry name" value="DUF1759"/>
</dbReference>
<keyword evidence="2" id="KW-1185">Reference proteome</keyword>
<accession>A0A914PSP0</accession>
<sequence length="403" mass="47002">MSERLQINLNRTFREMMETYNEYNELLTNHPPPWSLKIKIDMKALLHLLKQSHNFILQSLDKWEDTAKKIKDEEQKNTEYGLLDTWRDDESHQKMIKELSKTILKGDEFLEMDDDNISTTSGSTQATNKTMVTASVPPINLPKFNGDYLKWTPFWQRFESAVHNGPYAKIEKLISLLGYLEGRALEEVDGFTVAEENYDTIVNTLKNRFGNKTLIVLELQEKLRGLETAKPDPESVRSTVNIICNMCRQLENLGVDIENESTKLDIISKLPQREKQELKWWLISESEKATVSELMEKMKRMALKAELAPIRETRPSINFHPRNTRFHSNSTYSNLQPRNTRFDSNPVSTNPQQFNNRFDSNRKSSNFEPLNNRFASTTPIEKQSTDKNILHTNITMFINFFKK</sequence>
<dbReference type="WBParaSite" id="PDA_v2.g19219.t1">
    <property type="protein sequence ID" value="PDA_v2.g19219.t1"/>
    <property type="gene ID" value="PDA_v2.g19219"/>
</dbReference>
<dbReference type="AlphaFoldDB" id="A0A914PSP0"/>
<evidence type="ECO:0000313" key="3">
    <source>
        <dbReference type="WBParaSite" id="PDA_v2.g19219.t1"/>
    </source>
</evidence>